<dbReference type="RefSeq" id="WP_380595826.1">
    <property type="nucleotide sequence ID" value="NZ_JBHSDU010000003.1"/>
</dbReference>
<keyword evidence="3" id="KW-0813">Transport</keyword>
<dbReference type="PROSITE" id="PS00401">
    <property type="entry name" value="PROK_SULFATE_BIND_1"/>
    <property type="match status" value="1"/>
</dbReference>
<gene>
    <name evidence="7" type="ORF">ACFPN2_06585</name>
</gene>
<dbReference type="InterPro" id="IPR005669">
    <property type="entry name" value="Thiosulph/SO4-bd"/>
</dbReference>
<dbReference type="EMBL" id="JBHSDU010000003">
    <property type="protein sequence ID" value="MFC4308743.1"/>
    <property type="molecule type" value="Genomic_DNA"/>
</dbReference>
<accession>A0ABV8SMD0</accession>
<protein>
    <submittedName>
        <fullName evidence="7">Sulfate ABC transporter substrate-binding protein</fullName>
    </submittedName>
</protein>
<dbReference type="PANTHER" id="PTHR30368">
    <property type="entry name" value="SULFATE-BINDING PROTEIN"/>
    <property type="match status" value="1"/>
</dbReference>
<evidence type="ECO:0000256" key="3">
    <source>
        <dbReference type="ARBA" id="ARBA00022448"/>
    </source>
</evidence>
<dbReference type="NCBIfam" id="NF008022">
    <property type="entry name" value="PRK10752.1"/>
    <property type="match status" value="1"/>
</dbReference>
<evidence type="ECO:0000256" key="2">
    <source>
        <dbReference type="ARBA" id="ARBA00006099"/>
    </source>
</evidence>
<comment type="subcellular location">
    <subcellularLocation>
        <location evidence="1">Periplasm</location>
    </subcellularLocation>
</comment>
<dbReference type="SUPFAM" id="SSF53850">
    <property type="entry name" value="Periplasmic binding protein-like II"/>
    <property type="match status" value="1"/>
</dbReference>
<proteinExistence type="inferred from homology"/>
<keyword evidence="4 6" id="KW-0732">Signal</keyword>
<dbReference type="CDD" id="cd01005">
    <property type="entry name" value="PBP2_CysP"/>
    <property type="match status" value="1"/>
</dbReference>
<evidence type="ECO:0000313" key="7">
    <source>
        <dbReference type="EMBL" id="MFC4308743.1"/>
    </source>
</evidence>
<dbReference type="Gene3D" id="3.40.190.10">
    <property type="entry name" value="Periplasmic binding protein-like II"/>
    <property type="match status" value="2"/>
</dbReference>
<dbReference type="InterPro" id="IPR000957">
    <property type="entry name" value="Sulphate/thiosulphate-bd_CS"/>
</dbReference>
<dbReference type="NCBIfam" id="NF008106">
    <property type="entry name" value="PRK10852.1"/>
    <property type="match status" value="1"/>
</dbReference>
<dbReference type="NCBIfam" id="TIGR00971">
    <property type="entry name" value="3a0106s03"/>
    <property type="match status" value="1"/>
</dbReference>
<evidence type="ECO:0000256" key="4">
    <source>
        <dbReference type="ARBA" id="ARBA00022729"/>
    </source>
</evidence>
<organism evidence="7 8">
    <name type="scientific">Steroidobacter flavus</name>
    <dbReference type="NCBI Taxonomy" id="1842136"/>
    <lineage>
        <taxon>Bacteria</taxon>
        <taxon>Pseudomonadati</taxon>
        <taxon>Pseudomonadota</taxon>
        <taxon>Gammaproteobacteria</taxon>
        <taxon>Steroidobacterales</taxon>
        <taxon>Steroidobacteraceae</taxon>
        <taxon>Steroidobacter</taxon>
    </lineage>
</organism>
<comment type="caution">
    <text evidence="7">The sequence shown here is derived from an EMBL/GenBank/DDBJ whole genome shotgun (WGS) entry which is preliminary data.</text>
</comment>
<sequence>MNVRPWLVLAGLLLAPAAFSQDLLNASYDVARELFEDVNPAFVAEWKKQTGQTLKIRQSHGGSSKQARSVADGLPADVVTFNQATDIDLLHKAGLVGADWRQRLPNNASPFYSLPVLMVREGNPKQVKDWSDLARPGIQVVFPNPKTSGNGRYTYLAAYAYALAQNKGDATKAKDFVTRLLANVPVFDTGGRGATTTFIERNIGDVLVTFESEITAIRREYGKSNLQEVVPSMSLRADFPVAVVDKVVDRKKTREAATAYLKYLYSPAGQDIIARHYNRVRDADVQKKYAAQFPAIKLVTVEDVFGGWDNVIKTHFADGGILDQALIKAPAR</sequence>
<keyword evidence="8" id="KW-1185">Reference proteome</keyword>
<dbReference type="Proteomes" id="UP001595904">
    <property type="component" value="Unassembled WGS sequence"/>
</dbReference>
<reference evidence="8" key="1">
    <citation type="journal article" date="2019" name="Int. J. Syst. Evol. Microbiol.">
        <title>The Global Catalogue of Microorganisms (GCM) 10K type strain sequencing project: providing services to taxonomists for standard genome sequencing and annotation.</title>
        <authorList>
            <consortium name="The Broad Institute Genomics Platform"/>
            <consortium name="The Broad Institute Genome Sequencing Center for Infectious Disease"/>
            <person name="Wu L."/>
            <person name="Ma J."/>
        </authorList>
    </citation>
    <scope>NUCLEOTIDE SEQUENCE [LARGE SCALE GENOMIC DNA]</scope>
    <source>
        <strain evidence="8">CGMCC 1.10759</strain>
    </source>
</reference>
<feature type="chain" id="PRO_5046398905" evidence="6">
    <location>
        <begin position="21"/>
        <end position="332"/>
    </location>
</feature>
<feature type="signal peptide" evidence="6">
    <location>
        <begin position="1"/>
        <end position="20"/>
    </location>
</feature>
<evidence type="ECO:0000256" key="6">
    <source>
        <dbReference type="SAM" id="SignalP"/>
    </source>
</evidence>
<evidence type="ECO:0000313" key="8">
    <source>
        <dbReference type="Proteomes" id="UP001595904"/>
    </source>
</evidence>
<comment type="similarity">
    <text evidence="2">Belongs to the prokaryotic sulfate-binding protein family.</text>
</comment>
<dbReference type="PANTHER" id="PTHR30368:SF1">
    <property type="entry name" value="THIOSULFATE-BINDING PROTEIN"/>
    <property type="match status" value="1"/>
</dbReference>
<dbReference type="Pfam" id="PF13531">
    <property type="entry name" value="SBP_bac_11"/>
    <property type="match status" value="1"/>
</dbReference>
<keyword evidence="5" id="KW-0574">Periplasm</keyword>
<evidence type="ECO:0000256" key="5">
    <source>
        <dbReference type="ARBA" id="ARBA00022764"/>
    </source>
</evidence>
<evidence type="ECO:0000256" key="1">
    <source>
        <dbReference type="ARBA" id="ARBA00004418"/>
    </source>
</evidence>
<name>A0ABV8SMD0_9GAMM</name>